<keyword evidence="2" id="KW-1185">Reference proteome</keyword>
<feature type="non-terminal residue" evidence="3">
    <location>
        <position position="86"/>
    </location>
</feature>
<feature type="domain" description="Vps16 N-terminal" evidence="1">
    <location>
        <begin position="2"/>
        <end position="86"/>
    </location>
</feature>
<protein>
    <submittedName>
        <fullName evidence="3">Vacuolar protein sorting-associated protein 16 homolog</fullName>
    </submittedName>
</protein>
<organism evidence="2 3">
    <name type="scientific">Notechis scutatus</name>
    <name type="common">mainland tiger snake</name>
    <dbReference type="NCBI Taxonomy" id="8663"/>
    <lineage>
        <taxon>Eukaryota</taxon>
        <taxon>Metazoa</taxon>
        <taxon>Chordata</taxon>
        <taxon>Craniata</taxon>
        <taxon>Vertebrata</taxon>
        <taxon>Euteleostomi</taxon>
        <taxon>Lepidosauria</taxon>
        <taxon>Squamata</taxon>
        <taxon>Bifurcata</taxon>
        <taxon>Unidentata</taxon>
        <taxon>Episquamata</taxon>
        <taxon>Toxicofera</taxon>
        <taxon>Serpentes</taxon>
        <taxon>Colubroidea</taxon>
        <taxon>Elapidae</taxon>
        <taxon>Hydrophiinae</taxon>
        <taxon>Notechis</taxon>
    </lineage>
</organism>
<dbReference type="InterPro" id="IPR006926">
    <property type="entry name" value="Vps16_N"/>
</dbReference>
<dbReference type="GO" id="GO:0006886">
    <property type="term" value="P:intracellular protein transport"/>
    <property type="evidence" value="ECO:0007669"/>
    <property type="project" value="InterPro"/>
</dbReference>
<name>A0A6J1W3V0_9SAUR</name>
<dbReference type="GeneID" id="113431949"/>
<proteinExistence type="predicted"/>
<dbReference type="KEGG" id="nss:113431949"/>
<sequence length="86" mass="9863">MFLGWTTSEELLSVQENGIVLLHSLFGEFKKKVTMTNDVMQERVLEARVFYTIYGTGLAILSALQHRFSLANNIYDMKLRKLPVVP</sequence>
<dbReference type="GO" id="GO:0005737">
    <property type="term" value="C:cytoplasm"/>
    <property type="evidence" value="ECO:0007669"/>
    <property type="project" value="InterPro"/>
</dbReference>
<dbReference type="RefSeq" id="XP_026549982.1">
    <property type="nucleotide sequence ID" value="XM_026694197.1"/>
</dbReference>
<evidence type="ECO:0000313" key="3">
    <source>
        <dbReference type="RefSeq" id="XP_026549982.1"/>
    </source>
</evidence>
<evidence type="ECO:0000259" key="1">
    <source>
        <dbReference type="Pfam" id="PF04841"/>
    </source>
</evidence>
<dbReference type="Pfam" id="PF04841">
    <property type="entry name" value="Vps16_N"/>
    <property type="match status" value="1"/>
</dbReference>
<reference evidence="3" key="1">
    <citation type="submission" date="2025-08" db="UniProtKB">
        <authorList>
            <consortium name="RefSeq"/>
        </authorList>
    </citation>
    <scope>IDENTIFICATION</scope>
</reference>
<accession>A0A6J1W3V0</accession>
<gene>
    <name evidence="3" type="primary">LOC113431949</name>
</gene>
<dbReference type="AlphaFoldDB" id="A0A6J1W3V0"/>
<dbReference type="Proteomes" id="UP000504612">
    <property type="component" value="Unplaced"/>
</dbReference>
<evidence type="ECO:0000313" key="2">
    <source>
        <dbReference type="Proteomes" id="UP000504612"/>
    </source>
</evidence>